<sequence>MNKHIFPFLILFFVVKSTQAQEIVSVEKSIWQVQSLLVTKYLSNESRILDKIALRNEIGFDFSYRDGLFMENPLLVWNPFLRIEPRYYYNLQKRLIKGKKTAQNSGNFVALTTSYKPDWFVISNESGIGIIPNLSLIPTWGIRRSPTRHFNYEAGFGVGYGWEFYKVMPRTVSMGEVFVNLHLRIGLQL</sequence>
<dbReference type="EMBL" id="ALWO02000002">
    <property type="protein sequence ID" value="EPA00569.1"/>
    <property type="molecule type" value="Genomic_DNA"/>
</dbReference>
<dbReference type="RefSeq" id="WP_009035220.1">
    <property type="nucleotide sequence ID" value="NZ_ALWO02000002.1"/>
</dbReference>
<protein>
    <recommendedName>
        <fullName evidence="3">DUF3575 domain-containing protein</fullName>
    </recommendedName>
</protein>
<proteinExistence type="predicted"/>
<comment type="caution">
    <text evidence="1">The sequence shown here is derived from an EMBL/GenBank/DDBJ whole genome shotgun (WGS) entry which is preliminary data.</text>
</comment>
<keyword evidence="2" id="KW-1185">Reference proteome</keyword>
<dbReference type="STRING" id="1189612.A33Q_0042"/>
<evidence type="ECO:0008006" key="3">
    <source>
        <dbReference type="Google" id="ProtNLM"/>
    </source>
</evidence>
<evidence type="ECO:0000313" key="1">
    <source>
        <dbReference type="EMBL" id="EPA00569.1"/>
    </source>
</evidence>
<accession>S2EE02</accession>
<reference evidence="1 2" key="1">
    <citation type="journal article" date="2013" name="Genome Announc.">
        <title>Draft Genome Sequence of Indibacter alkaliphilus Strain LW1T, Isolated from Lonar Lake, a Haloalkaline Lake in the Buldana District of Maharashtra, India.</title>
        <authorList>
            <person name="Singh A."/>
            <person name="Kumar Jangir P."/>
            <person name="Sharma R."/>
            <person name="Singh A."/>
            <person name="Kumar Pinnaka A."/>
            <person name="Shivaji S."/>
        </authorList>
    </citation>
    <scope>NUCLEOTIDE SEQUENCE [LARGE SCALE GENOMIC DNA]</scope>
    <source>
        <strain evidence="2">CCUG 57479 / KCTC 22604 / LW1</strain>
    </source>
</reference>
<dbReference type="eggNOG" id="ENOG50306XS">
    <property type="taxonomic scope" value="Bacteria"/>
</dbReference>
<dbReference type="Proteomes" id="UP000006073">
    <property type="component" value="Unassembled WGS sequence"/>
</dbReference>
<gene>
    <name evidence="1" type="ORF">A33Q_0042</name>
</gene>
<evidence type="ECO:0000313" key="2">
    <source>
        <dbReference type="Proteomes" id="UP000006073"/>
    </source>
</evidence>
<name>S2EE02_INDAL</name>
<dbReference type="AlphaFoldDB" id="S2EE02"/>
<dbReference type="OrthoDB" id="883248at2"/>
<organism evidence="1 2">
    <name type="scientific">Indibacter alkaliphilus (strain CCUG 57479 / KCTC 22604 / LW1)</name>
    <dbReference type="NCBI Taxonomy" id="1189612"/>
    <lineage>
        <taxon>Bacteria</taxon>
        <taxon>Pseudomonadati</taxon>
        <taxon>Bacteroidota</taxon>
        <taxon>Cytophagia</taxon>
        <taxon>Cytophagales</taxon>
        <taxon>Cyclobacteriaceae</taxon>
    </lineage>
</organism>